<keyword evidence="7" id="KW-1185">Reference proteome</keyword>
<dbReference type="InParanoid" id="A0A7L4YHD2"/>
<dbReference type="EMBL" id="CP047156">
    <property type="protein sequence ID" value="QHB98990.1"/>
    <property type="molecule type" value="Genomic_DNA"/>
</dbReference>
<accession>A0A7L4YHD2</accession>
<dbReference type="Pfam" id="PF00696">
    <property type="entry name" value="AA_kinase"/>
    <property type="match status" value="1"/>
</dbReference>
<evidence type="ECO:0000313" key="6">
    <source>
        <dbReference type="EMBL" id="QHB98990.1"/>
    </source>
</evidence>
<dbReference type="Proteomes" id="UP000463857">
    <property type="component" value="Chromosome"/>
</dbReference>
<dbReference type="PANTHER" id="PTHR30409:SF1">
    <property type="entry name" value="CARBAMATE KINASE-RELATED"/>
    <property type="match status" value="1"/>
</dbReference>
<dbReference type="NCBIfam" id="NF009007">
    <property type="entry name" value="PRK12352.1"/>
    <property type="match status" value="1"/>
</dbReference>
<keyword evidence="3 4" id="KW-0418">Kinase</keyword>
<reference evidence="6 7" key="1">
    <citation type="journal article" date="2018" name="Int. J. Syst. Evol. Microbiol.">
        <title>Epidermidibacterium keratini gen. nov., sp. nov., a member of the family Sporichthyaceae, isolated from keratin epidermis.</title>
        <authorList>
            <person name="Lee D.G."/>
            <person name="Trujillo M.E."/>
            <person name="Kang S."/>
            <person name="Nam J.J."/>
            <person name="Kim Y.J."/>
        </authorList>
    </citation>
    <scope>NUCLEOTIDE SEQUENCE [LARGE SCALE GENOMIC DNA]</scope>
    <source>
        <strain evidence="6 7">EPI-7</strain>
    </source>
</reference>
<dbReference type="OrthoDB" id="9766717at2"/>
<protein>
    <recommendedName>
        <fullName evidence="4">Carbamate kinase</fullName>
    </recommendedName>
</protein>
<evidence type="ECO:0000313" key="7">
    <source>
        <dbReference type="Proteomes" id="UP000463857"/>
    </source>
</evidence>
<name>A0A7L4YHD2_9ACTN</name>
<evidence type="ECO:0000256" key="2">
    <source>
        <dbReference type="ARBA" id="ARBA00022679"/>
    </source>
</evidence>
<organism evidence="6 7">
    <name type="scientific">Epidermidibacterium keratini</name>
    <dbReference type="NCBI Taxonomy" id="1891644"/>
    <lineage>
        <taxon>Bacteria</taxon>
        <taxon>Bacillati</taxon>
        <taxon>Actinomycetota</taxon>
        <taxon>Actinomycetes</taxon>
        <taxon>Sporichthyales</taxon>
        <taxon>Sporichthyaceae</taxon>
        <taxon>Epidermidibacterium</taxon>
    </lineage>
</organism>
<dbReference type="Gene3D" id="3.40.1160.10">
    <property type="entry name" value="Acetylglutamate kinase-like"/>
    <property type="match status" value="1"/>
</dbReference>
<keyword evidence="2 4" id="KW-0808">Transferase</keyword>
<dbReference type="InterPro" id="IPR036393">
    <property type="entry name" value="AceGlu_kinase-like_sf"/>
</dbReference>
<proteinExistence type="inferred from homology"/>
<dbReference type="PANTHER" id="PTHR30409">
    <property type="entry name" value="CARBAMATE KINASE"/>
    <property type="match status" value="1"/>
</dbReference>
<dbReference type="KEGG" id="eke:EK0264_00865"/>
<dbReference type="SUPFAM" id="SSF53633">
    <property type="entry name" value="Carbamate kinase-like"/>
    <property type="match status" value="1"/>
</dbReference>
<dbReference type="InterPro" id="IPR003964">
    <property type="entry name" value="Carb_kinase"/>
</dbReference>
<dbReference type="RefSeq" id="WP_159542032.1">
    <property type="nucleotide sequence ID" value="NZ_CP047156.1"/>
</dbReference>
<feature type="domain" description="Aspartate/glutamate/uridylate kinase" evidence="5">
    <location>
        <begin position="10"/>
        <end position="298"/>
    </location>
</feature>
<gene>
    <name evidence="6" type="ORF">EK0264_00865</name>
</gene>
<dbReference type="CDD" id="cd04235">
    <property type="entry name" value="AAK_CK"/>
    <property type="match status" value="1"/>
</dbReference>
<sequence length="336" mass="34545">MSQQPERVRRVLVALGGNAMSAPDGSATEQDQITALRAAGGHLADLIGEGVDVVITHGNGPQVGNLLLKNEFSVSVAAPVSLAWCGAQTQATIGFTLMNALGDAFTERGFTRPVVSLVTRTRVAADDPAFGNPVKPIGRYRAKDEAQQFIDLGQQWRDFGEKGWRRVVASPQPLEVLEAPTAKALADGGNVVIAAGGGGIPVVQSDEGLVGVDAVIDKDLAAAVLGPALGADTLIIATDVEAAILHYGTPQARSLGHVSVAEIRDFEAQGHFAAGSMGPKVAAARTFVESGGRAAIITKLDLLAEAARRPIGEVGTVITQTGAMAAAAPQNSQPTA</sequence>
<comment type="similarity">
    <text evidence="1 4">Belongs to the carbamate kinase family.</text>
</comment>
<dbReference type="GO" id="GO:0019546">
    <property type="term" value="P:L-arginine deiminase pathway"/>
    <property type="evidence" value="ECO:0007669"/>
    <property type="project" value="TreeGrafter"/>
</dbReference>
<evidence type="ECO:0000256" key="1">
    <source>
        <dbReference type="ARBA" id="ARBA00011066"/>
    </source>
</evidence>
<dbReference type="PRINTS" id="PR01469">
    <property type="entry name" value="CARBMTKINASE"/>
</dbReference>
<evidence type="ECO:0000256" key="3">
    <source>
        <dbReference type="ARBA" id="ARBA00022777"/>
    </source>
</evidence>
<evidence type="ECO:0000256" key="4">
    <source>
        <dbReference type="PIRNR" id="PIRNR000723"/>
    </source>
</evidence>
<dbReference type="AlphaFoldDB" id="A0A7L4YHD2"/>
<dbReference type="GO" id="GO:0005829">
    <property type="term" value="C:cytosol"/>
    <property type="evidence" value="ECO:0007669"/>
    <property type="project" value="TreeGrafter"/>
</dbReference>
<evidence type="ECO:0000259" key="5">
    <source>
        <dbReference type="Pfam" id="PF00696"/>
    </source>
</evidence>
<dbReference type="GO" id="GO:0008804">
    <property type="term" value="F:carbamate kinase activity"/>
    <property type="evidence" value="ECO:0007669"/>
    <property type="project" value="InterPro"/>
</dbReference>
<dbReference type="PIRSF" id="PIRSF000723">
    <property type="entry name" value="Carbamate_kin"/>
    <property type="match status" value="1"/>
</dbReference>
<dbReference type="InterPro" id="IPR001048">
    <property type="entry name" value="Asp/Glu/Uridylate_kinase"/>
</dbReference>